<feature type="transmembrane region" description="Helical" evidence="6">
    <location>
        <begin position="47"/>
        <end position="68"/>
    </location>
</feature>
<dbReference type="STRING" id="1408157.A0A1J7IE46"/>
<keyword evidence="4 6" id="KW-0472">Membrane</keyword>
<dbReference type="GO" id="GO:0016020">
    <property type="term" value="C:membrane"/>
    <property type="evidence" value="ECO:0007669"/>
    <property type="project" value="UniProtKB-SubCell"/>
</dbReference>
<feature type="transmembrane region" description="Helical" evidence="6">
    <location>
        <begin position="136"/>
        <end position="160"/>
    </location>
</feature>
<evidence type="ECO:0000256" key="5">
    <source>
        <dbReference type="ARBA" id="ARBA00038359"/>
    </source>
</evidence>
<evidence type="ECO:0000256" key="6">
    <source>
        <dbReference type="SAM" id="Phobius"/>
    </source>
</evidence>
<evidence type="ECO:0000256" key="4">
    <source>
        <dbReference type="ARBA" id="ARBA00023136"/>
    </source>
</evidence>
<sequence length="276" mass="30594">MGDFDAIFIKKLKDQSWSLYGVGMFIILLRFFARIKRLGPRHLQADDYLMLLVAALYTTLVVTLNVTAKGGGSNLYPPSLAGTFTPPQVAERVYGSKIVVVSEQAMLNVIYTIKCCMLVMYTRLTLGLTTQKLVRWLALYVGLGYAASQVAFFSACRPFRGYWAMPPPDGQCATLQRYSIVQACFNISSDVLMLSVPLPLIARTSMPGRQKAVLAVVMGMGVFVVVAAVLTKVFNLGDVWDPGYMLWYVREASVAVYVGNAPLVWPLVREWVPALR</sequence>
<keyword evidence="3 6" id="KW-1133">Transmembrane helix</keyword>
<feature type="domain" description="Rhodopsin" evidence="7">
    <location>
        <begin position="29"/>
        <end position="269"/>
    </location>
</feature>
<evidence type="ECO:0000313" key="9">
    <source>
        <dbReference type="Proteomes" id="UP000182658"/>
    </source>
</evidence>
<feature type="transmembrane region" description="Helical" evidence="6">
    <location>
        <begin position="17"/>
        <end position="35"/>
    </location>
</feature>
<protein>
    <recommendedName>
        <fullName evidence="7">Rhodopsin domain-containing protein</fullName>
    </recommendedName>
</protein>
<keyword evidence="9" id="KW-1185">Reference proteome</keyword>
<proteinExistence type="inferred from homology"/>
<feature type="non-terminal residue" evidence="8">
    <location>
        <position position="276"/>
    </location>
</feature>
<dbReference type="PANTHER" id="PTHR33048">
    <property type="entry name" value="PTH11-LIKE INTEGRAL MEMBRANE PROTEIN (AFU_ORTHOLOGUE AFUA_5G11245)"/>
    <property type="match status" value="1"/>
</dbReference>
<accession>A0A1J7IE46</accession>
<evidence type="ECO:0000256" key="1">
    <source>
        <dbReference type="ARBA" id="ARBA00004141"/>
    </source>
</evidence>
<name>A0A1J7IE46_9PEZI</name>
<comment type="similarity">
    <text evidence="5">Belongs to the SAT4 family.</text>
</comment>
<reference evidence="8 9" key="1">
    <citation type="submission" date="2016-10" db="EMBL/GenBank/DDBJ databases">
        <title>Draft genome sequence of Coniochaeta ligniaria NRRL30616, a lignocellulolytic fungus for bioabatement of inhibitors in plant biomass hydrolysates.</title>
        <authorList>
            <consortium name="DOE Joint Genome Institute"/>
            <person name="Jimenez D.J."/>
            <person name="Hector R.E."/>
            <person name="Riley R."/>
            <person name="Sun H."/>
            <person name="Grigoriev I.V."/>
            <person name="Van Elsas J.D."/>
            <person name="Nichols N.N."/>
        </authorList>
    </citation>
    <scope>NUCLEOTIDE SEQUENCE [LARGE SCALE GENOMIC DNA]</scope>
    <source>
        <strain evidence="8 9">NRRL 30616</strain>
    </source>
</reference>
<dbReference type="PANTHER" id="PTHR33048:SF149">
    <property type="entry name" value="UBID FAMILY DECARBOXYLASE"/>
    <property type="match status" value="1"/>
</dbReference>
<dbReference type="Pfam" id="PF20684">
    <property type="entry name" value="Fung_rhodopsin"/>
    <property type="match status" value="1"/>
</dbReference>
<dbReference type="AlphaFoldDB" id="A0A1J7IE46"/>
<dbReference type="Proteomes" id="UP000182658">
    <property type="component" value="Unassembled WGS sequence"/>
</dbReference>
<evidence type="ECO:0000259" key="7">
    <source>
        <dbReference type="Pfam" id="PF20684"/>
    </source>
</evidence>
<evidence type="ECO:0000256" key="3">
    <source>
        <dbReference type="ARBA" id="ARBA00022989"/>
    </source>
</evidence>
<feature type="transmembrane region" description="Helical" evidence="6">
    <location>
        <begin position="213"/>
        <end position="234"/>
    </location>
</feature>
<evidence type="ECO:0000313" key="8">
    <source>
        <dbReference type="EMBL" id="OIW25742.1"/>
    </source>
</evidence>
<keyword evidence="2 6" id="KW-0812">Transmembrane</keyword>
<evidence type="ECO:0000256" key="2">
    <source>
        <dbReference type="ARBA" id="ARBA00022692"/>
    </source>
</evidence>
<dbReference type="InParanoid" id="A0A1J7IE46"/>
<gene>
    <name evidence="8" type="ORF">CONLIGDRAFT_557599</name>
</gene>
<feature type="transmembrane region" description="Helical" evidence="6">
    <location>
        <begin position="254"/>
        <end position="272"/>
    </location>
</feature>
<comment type="subcellular location">
    <subcellularLocation>
        <location evidence="1">Membrane</location>
        <topology evidence="1">Multi-pass membrane protein</topology>
    </subcellularLocation>
</comment>
<dbReference type="OrthoDB" id="3903189at2759"/>
<dbReference type="EMBL" id="KV875101">
    <property type="protein sequence ID" value="OIW25742.1"/>
    <property type="molecule type" value="Genomic_DNA"/>
</dbReference>
<dbReference type="InterPro" id="IPR052337">
    <property type="entry name" value="SAT4-like"/>
</dbReference>
<organism evidence="8 9">
    <name type="scientific">Coniochaeta ligniaria NRRL 30616</name>
    <dbReference type="NCBI Taxonomy" id="1408157"/>
    <lineage>
        <taxon>Eukaryota</taxon>
        <taxon>Fungi</taxon>
        <taxon>Dikarya</taxon>
        <taxon>Ascomycota</taxon>
        <taxon>Pezizomycotina</taxon>
        <taxon>Sordariomycetes</taxon>
        <taxon>Sordariomycetidae</taxon>
        <taxon>Coniochaetales</taxon>
        <taxon>Coniochaetaceae</taxon>
        <taxon>Coniochaeta</taxon>
    </lineage>
</organism>
<dbReference type="InterPro" id="IPR049326">
    <property type="entry name" value="Rhodopsin_dom_fungi"/>
</dbReference>